<gene>
    <name evidence="3" type="primary">ybcJ</name>
    <name evidence="3" type="ORF">PPEP_a3321</name>
</gene>
<dbReference type="Proteomes" id="UP000660708">
    <property type="component" value="Unassembled WGS sequence"/>
</dbReference>
<evidence type="ECO:0000256" key="1">
    <source>
        <dbReference type="PROSITE-ProRule" id="PRU00182"/>
    </source>
</evidence>
<name>A0A8I0N080_9GAMM</name>
<comment type="caution">
    <text evidence="3">The sequence shown here is derived from an EMBL/GenBank/DDBJ whole genome shotgun (WGS) entry which is preliminary data.</text>
</comment>
<protein>
    <submittedName>
        <fullName evidence="3">Ribosome-associated protein</fullName>
    </submittedName>
</protein>
<sequence>MQDGFIEIELEEEPIELCNLLKVLDLAETGGHAKLLITEGYVAVNDEICTQKRKKIYSGDILHFDGDEFHLTLAPDATPQPRAVATPKPSTATPTASKKKRQKSGKSYTQVDKNTGRKPISFG</sequence>
<dbReference type="Gene3D" id="3.10.290.10">
    <property type="entry name" value="RNA-binding S4 domain"/>
    <property type="match status" value="1"/>
</dbReference>
<evidence type="ECO:0000313" key="4">
    <source>
        <dbReference type="Proteomes" id="UP000660708"/>
    </source>
</evidence>
<proteinExistence type="predicted"/>
<accession>A0A8I0N080</accession>
<dbReference type="AlphaFoldDB" id="A0A8I0N080"/>
<feature type="compositionally biased region" description="Low complexity" evidence="2">
    <location>
        <begin position="85"/>
        <end position="96"/>
    </location>
</feature>
<dbReference type="SUPFAM" id="SSF55174">
    <property type="entry name" value="Alpha-L RNA-binding motif"/>
    <property type="match status" value="1"/>
</dbReference>
<evidence type="ECO:0000256" key="2">
    <source>
        <dbReference type="SAM" id="MobiDB-lite"/>
    </source>
</evidence>
<organism evidence="3 4">
    <name type="scientific">Pseudoalteromonas peptidolytica F12-50-A1</name>
    <dbReference type="NCBI Taxonomy" id="1315280"/>
    <lineage>
        <taxon>Bacteria</taxon>
        <taxon>Pseudomonadati</taxon>
        <taxon>Pseudomonadota</taxon>
        <taxon>Gammaproteobacteria</taxon>
        <taxon>Alteromonadales</taxon>
        <taxon>Pseudoalteromonadaceae</taxon>
        <taxon>Pseudoalteromonas</taxon>
    </lineage>
</organism>
<evidence type="ECO:0000313" key="3">
    <source>
        <dbReference type="EMBL" id="MBE0348194.1"/>
    </source>
</evidence>
<dbReference type="InterPro" id="IPR036986">
    <property type="entry name" value="S4_RNA-bd_sf"/>
</dbReference>
<dbReference type="EMBL" id="AQHF01000030">
    <property type="protein sequence ID" value="MBE0348194.1"/>
    <property type="molecule type" value="Genomic_DNA"/>
</dbReference>
<keyword evidence="1" id="KW-0694">RNA-binding</keyword>
<dbReference type="CDD" id="cd00165">
    <property type="entry name" value="S4"/>
    <property type="match status" value="1"/>
</dbReference>
<dbReference type="Pfam" id="PF13275">
    <property type="entry name" value="S4_2"/>
    <property type="match status" value="1"/>
</dbReference>
<feature type="region of interest" description="Disordered" evidence="2">
    <location>
        <begin position="77"/>
        <end position="123"/>
    </location>
</feature>
<dbReference type="RefSeq" id="WP_125251537.1">
    <property type="nucleotide sequence ID" value="NZ_AQHF01000030.1"/>
</dbReference>
<reference evidence="3 4" key="1">
    <citation type="submission" date="2015-06" db="EMBL/GenBank/DDBJ databases">
        <title>Genome sequence of Pseudoalteromonas peptidolytica.</title>
        <authorList>
            <person name="Xie B.-B."/>
            <person name="Rong J.-C."/>
            <person name="Qin Q.-L."/>
            <person name="Zhang Y.-Z."/>
        </authorList>
    </citation>
    <scope>NUCLEOTIDE SEQUENCE [LARGE SCALE GENOMIC DNA]</scope>
    <source>
        <strain evidence="3 4">F12-50-A1</strain>
    </source>
</reference>
<dbReference type="PROSITE" id="PS50889">
    <property type="entry name" value="S4"/>
    <property type="match status" value="1"/>
</dbReference>
<dbReference type="GO" id="GO:0003723">
    <property type="term" value="F:RNA binding"/>
    <property type="evidence" value="ECO:0007669"/>
    <property type="project" value="UniProtKB-KW"/>
</dbReference>
<keyword evidence="4" id="KW-1185">Reference proteome</keyword>